<name>A0A4D6XBR4_PSEPU</name>
<feature type="region of interest" description="Disordered" evidence="1">
    <location>
        <begin position="331"/>
        <end position="350"/>
    </location>
</feature>
<dbReference type="AlphaFoldDB" id="A0A4D6XBR4"/>
<evidence type="ECO:0000256" key="1">
    <source>
        <dbReference type="SAM" id="MobiDB-lite"/>
    </source>
</evidence>
<keyword evidence="2" id="KW-0472">Membrane</keyword>
<evidence type="ECO:0000313" key="4">
    <source>
        <dbReference type="EMBL" id="QCI12068.1"/>
    </source>
</evidence>
<reference evidence="5" key="1">
    <citation type="submission" date="2019-04" db="EMBL/GenBank/DDBJ databases">
        <title>Genome sequence of Pseudomonas putida 1290, an auxin catabolizing strain.</title>
        <authorList>
            <person name="Laird T.S."/>
            <person name="Leveau J.H.J."/>
        </authorList>
    </citation>
    <scope>NUCLEOTIDE SEQUENCE [LARGE SCALE GENOMIC DNA]</scope>
    <source>
        <strain evidence="5">1290</strain>
    </source>
</reference>
<dbReference type="InterPro" id="IPR046864">
    <property type="entry name" value="VasX_N"/>
</dbReference>
<evidence type="ECO:0000259" key="3">
    <source>
        <dbReference type="Pfam" id="PF20249"/>
    </source>
</evidence>
<feature type="transmembrane region" description="Helical" evidence="2">
    <location>
        <begin position="771"/>
        <end position="794"/>
    </location>
</feature>
<proteinExistence type="predicted"/>
<accession>A0A4D6XBR4</accession>
<dbReference type="Pfam" id="PF20249">
    <property type="entry name" value="VasX_N"/>
    <property type="match status" value="1"/>
</dbReference>
<dbReference type="EMBL" id="CP039371">
    <property type="protein sequence ID" value="QCI12068.1"/>
    <property type="molecule type" value="Genomic_DNA"/>
</dbReference>
<keyword evidence="2" id="KW-1133">Transmembrane helix</keyword>
<dbReference type="InterPro" id="IPR048126">
    <property type="entry name" value="Toxin_VasX"/>
</dbReference>
<organism evidence="4 5">
    <name type="scientific">Pseudomonas putida</name>
    <name type="common">Arthrobacter siderocapsulatus</name>
    <dbReference type="NCBI Taxonomy" id="303"/>
    <lineage>
        <taxon>Bacteria</taxon>
        <taxon>Pseudomonadati</taxon>
        <taxon>Pseudomonadota</taxon>
        <taxon>Gammaproteobacteria</taxon>
        <taxon>Pseudomonadales</taxon>
        <taxon>Pseudomonadaceae</taxon>
        <taxon>Pseudomonas</taxon>
    </lineage>
</organism>
<dbReference type="OrthoDB" id="7006603at2"/>
<dbReference type="NCBIfam" id="NF041559">
    <property type="entry name" value="BTH_I2691_fam"/>
    <property type="match status" value="1"/>
</dbReference>
<feature type="transmembrane region" description="Helical" evidence="2">
    <location>
        <begin position="806"/>
        <end position="824"/>
    </location>
</feature>
<feature type="domain" description="Toxin VasX N-terminal region" evidence="3">
    <location>
        <begin position="22"/>
        <end position="157"/>
    </location>
</feature>
<dbReference type="RefSeq" id="WP_136914229.1">
    <property type="nucleotide sequence ID" value="NZ_CP039371.1"/>
</dbReference>
<protein>
    <recommendedName>
        <fullName evidence="3">Toxin VasX N-terminal region domain-containing protein</fullName>
    </recommendedName>
</protein>
<keyword evidence="2" id="KW-0812">Transmembrane</keyword>
<dbReference type="CDD" id="cd20707">
    <property type="entry name" value="MIX_III"/>
    <property type="match status" value="1"/>
</dbReference>
<dbReference type="Proteomes" id="UP000298551">
    <property type="component" value="Chromosome"/>
</dbReference>
<sequence>MGISKAIHIAMQEEIPNPYGTCNACERSGLPILLLREAYAPNPRDTTSYLVAHGSEITHVPMLNNQLRTLRQGYVYVLLDQEIWQAYQVTPEGALRRFPVSQPPLAPGRSLAQVCRTQNHDVIASFININTALYQKAWIAFANDPWPRDVLDRYREGIANQRPDFIDRFVELDLNTARNDPASVGIAMTESDLGLGEVLEYAAAYPGKFTSAHGFYPRMSRLPATRNFVRTTVLNEQLPNGVLALTVPDPVGLVMEANAQRTLWFQRMQEWRAEPQRHFEYFTSQALLGIRELNEARAAAQAVEDTAEEVRQREQWNNSAIRFKAPRPAVDVEAHAQRTTERKQQEARERLEERYDEKARAAFQAGYDREVKHWQTMIDKVGELYAIHYGHRSFQRIGYFDYSATSPLSVNYFIKMLSACLAGGPTERLPEEDAPLGPTQYLWQQLLEDPNSLLYQALTAKNQSLRQQLVKALSSNDLTQVYHAVKAIATSSEGERLMIEPVQDAIGQLLAATASGGNALGARITERTRALIGHVHSTAFLLYAGQPITQVRLSLTLGEYMSLLNEALQERTDAFLGQLDKHFRRPAGRKVRAMVLSGAIHLAAAGNRSQMVEVMIWTLESAERLQAKLTQLRDSAAEGAGALVRNASIGADTLRLNMRSAADDLKIGAAAARTVAGDGLRSLRTAASSPGSANMLLALGGLWFQQDSLIRNIDALRQSSVGNPETLAAVWSSSLGLLGASVESTGFSLGLVQHKVPLAGMPISLSLGEKIARVGGALVAIAGLLDAVQYYLAAKRAGRQDDEESVLAYGFSSAAMVLGAYYGVRAALGSASLFGPLGLAIILVAVAYGFAAWAKSKESSPLELWAKGTRWGLPLSGRRWGESIDYDAAVAALNVAVVGMEAKAGIEISVDHDQRSRMSEPGGTILLGDTSVAYSYTLAYSMSLPGYYKDASRYEWELVIQHARTNGEAVVLTGGSARPFEGQASGCIGFLDSIEANAPRVNLNDETATLNVEGVHLLKENHSIGSFELTLHYWPDAADESGCACLIIKEDKISSLREAF</sequence>
<evidence type="ECO:0000256" key="2">
    <source>
        <dbReference type="SAM" id="Phobius"/>
    </source>
</evidence>
<gene>
    <name evidence="4" type="ORF">E6B08_12180</name>
</gene>
<feature type="transmembrane region" description="Helical" evidence="2">
    <location>
        <begin position="830"/>
        <end position="854"/>
    </location>
</feature>
<evidence type="ECO:0000313" key="5">
    <source>
        <dbReference type="Proteomes" id="UP000298551"/>
    </source>
</evidence>